<keyword evidence="1" id="KW-0732">Signal</keyword>
<protein>
    <recommendedName>
        <fullName evidence="4">Lipoprotein</fullName>
    </recommendedName>
</protein>
<evidence type="ECO:0008006" key="4">
    <source>
        <dbReference type="Google" id="ProtNLM"/>
    </source>
</evidence>
<dbReference type="AlphaFoldDB" id="A0A3Q9V8P5"/>
<reference evidence="2" key="1">
    <citation type="submission" date="2019-03" db="EMBL/GenBank/DDBJ databases">
        <title>Draft Sequence and Annotation of the Mycoplasma phocicerebrale Strain 1049T Genome.</title>
        <authorList>
            <person name="Frasca S.Jr."/>
            <person name="Kutish G.F."/>
            <person name="Castellanos Gell J."/>
            <person name="Michaels D.L."/>
            <person name="Brown D.R."/>
        </authorList>
    </citation>
    <scope>NUCLEOTIDE SEQUENCE</scope>
    <source>
        <strain evidence="2">1049</strain>
    </source>
</reference>
<feature type="chain" id="PRO_5018769904" description="Lipoprotein" evidence="1">
    <location>
        <begin position="27"/>
        <end position="580"/>
    </location>
</feature>
<dbReference type="KEGG" id="mphc:DMC14_002445"/>
<gene>
    <name evidence="2" type="ORF">DMC14_002445</name>
</gene>
<dbReference type="PROSITE" id="PS51257">
    <property type="entry name" value="PROKAR_LIPOPROTEIN"/>
    <property type="match status" value="1"/>
</dbReference>
<organism evidence="2 3">
    <name type="scientific">Metamycoplasma phocicerebrale</name>
    <dbReference type="NCBI Taxonomy" id="142649"/>
    <lineage>
        <taxon>Bacteria</taxon>
        <taxon>Bacillati</taxon>
        <taxon>Mycoplasmatota</taxon>
        <taxon>Mycoplasmoidales</taxon>
        <taxon>Metamycoplasmataceae</taxon>
        <taxon>Metamycoplasma</taxon>
    </lineage>
</organism>
<keyword evidence="3" id="KW-1185">Reference proteome</keyword>
<dbReference type="OrthoDB" id="394871at2"/>
<evidence type="ECO:0000313" key="3">
    <source>
        <dbReference type="Proteomes" id="UP000256585"/>
    </source>
</evidence>
<dbReference type="Proteomes" id="UP000256585">
    <property type="component" value="Chromosome"/>
</dbReference>
<sequence length="580" mass="67002">MKKRFKLLLTGALPLSVLPVAPLVVACNNSSSKSKKETPGYQIGFLKEITSKNQIILSVINTYLEVFYDNEVKSVSKDNKDKLLYLIEKKDSQFHKDLYNLFKFYANAKLDSDPQFFWNLRQNFIKLNIDVSSYEPAAANLPTEDNFIFLMKNSKFLANNIRLEIEKLLISKIYLLKFRDEFKKLSVNDKGLDKWQVSLEKEMKKDSTSSLKKDTYDSLDFSASNLYLIKYLIESPLIEKWSFTDDQDMNLRIGKANVSNFNDFNTLASYNSSGKPKYDYNTVAKHPEYLLNTGESEGFDIKLLKAYKGILSNVETSGDLSNSLYAMRRQKSPVFGFIDPKTKRVYDQDHFKLSKILKQEDKLPALKASAQLKQKQGQEDKLKSITAKDIEFDGLNRDPKDEKLFTKTITVDSKQYTLEFKVRDTITFSGEILRVPMTLSVKELGARHFYDFNSELEYKSKAFIDQTEGKNYNLDKYPTFIDMIKDNKIDASYVVKIAPSYIKKTIKNLKGENEDKKVFTLEQTPWNSNEQQDILANTIVLNKGNTLFREVNKYILDHLGFKLENLNKTVLELFKTEGLL</sequence>
<dbReference type="EMBL" id="CP033058">
    <property type="protein sequence ID" value="AZZ65630.1"/>
    <property type="molecule type" value="Genomic_DNA"/>
</dbReference>
<evidence type="ECO:0000313" key="2">
    <source>
        <dbReference type="EMBL" id="AZZ65630.1"/>
    </source>
</evidence>
<name>A0A3Q9V8P5_9BACT</name>
<feature type="signal peptide" evidence="1">
    <location>
        <begin position="1"/>
        <end position="26"/>
    </location>
</feature>
<dbReference type="NCBIfam" id="NF045835">
    <property type="entry name" value="P60_lipo"/>
    <property type="match status" value="1"/>
</dbReference>
<proteinExistence type="predicted"/>
<dbReference type="RefSeq" id="WP_116171541.1">
    <property type="nucleotide sequence ID" value="NZ_CP033058.2"/>
</dbReference>
<dbReference type="InterPro" id="IPR054783">
    <property type="entry name" value="P60-like"/>
</dbReference>
<evidence type="ECO:0000256" key="1">
    <source>
        <dbReference type="SAM" id="SignalP"/>
    </source>
</evidence>
<accession>A0A3Q9V8P5</accession>